<comment type="caution">
    <text evidence="1">The sequence shown here is derived from an EMBL/GenBank/DDBJ whole genome shotgun (WGS) entry which is preliminary data.</text>
</comment>
<sequence>MADCYGNILIPPFDCNDRNGFEAFLKNSNIARSGLFSEGWKVYDQGGLTGAYNFDCQYPTVLEDEWVFVSKEAERFYHNLSEIHKDGFHNEGGYIDFKGEPFVESLFMENRRKTPKQMARTLHPFIRSGALTIQVHGNEKARYFVAEELIVHEDGRWFYWDMQSHTDDEKLNGKWRPKSGRI</sequence>
<reference evidence="1 2" key="1">
    <citation type="submission" date="2021-03" db="EMBL/GenBank/DDBJ databases">
        <title>Genomic Encyclopedia of Type Strains, Phase III (KMG-III): the genomes of soil and plant-associated and newly described type strains.</title>
        <authorList>
            <person name="Whitman W."/>
        </authorList>
    </citation>
    <scope>NUCLEOTIDE SEQUENCE [LARGE SCALE GENOMIC DNA]</scope>
    <source>
        <strain evidence="1 2">IMMIB AFH-6</strain>
    </source>
</reference>
<protein>
    <submittedName>
        <fullName evidence="1">Uncharacterized protein</fullName>
    </submittedName>
</protein>
<proteinExistence type="predicted"/>
<dbReference type="Proteomes" id="UP000781958">
    <property type="component" value="Unassembled WGS sequence"/>
</dbReference>
<dbReference type="EMBL" id="JAGINP010000020">
    <property type="protein sequence ID" value="MBP2295159.1"/>
    <property type="molecule type" value="Genomic_DNA"/>
</dbReference>
<keyword evidence="2" id="KW-1185">Reference proteome</keyword>
<organism evidence="1 2">
    <name type="scientific">Azospirillum rugosum</name>
    <dbReference type="NCBI Taxonomy" id="416170"/>
    <lineage>
        <taxon>Bacteria</taxon>
        <taxon>Pseudomonadati</taxon>
        <taxon>Pseudomonadota</taxon>
        <taxon>Alphaproteobacteria</taxon>
        <taxon>Rhodospirillales</taxon>
        <taxon>Azospirillaceae</taxon>
        <taxon>Azospirillum</taxon>
    </lineage>
</organism>
<evidence type="ECO:0000313" key="1">
    <source>
        <dbReference type="EMBL" id="MBP2295159.1"/>
    </source>
</evidence>
<accession>A0ABS4SSF0</accession>
<gene>
    <name evidence="1" type="ORF">J2851_004962</name>
</gene>
<name>A0ABS4SSF0_9PROT</name>
<dbReference type="RefSeq" id="WP_209769570.1">
    <property type="nucleotide sequence ID" value="NZ_JAGINP010000020.1"/>
</dbReference>
<evidence type="ECO:0000313" key="2">
    <source>
        <dbReference type="Proteomes" id="UP000781958"/>
    </source>
</evidence>